<evidence type="ECO:0000256" key="2">
    <source>
        <dbReference type="ARBA" id="ARBA00002399"/>
    </source>
</evidence>
<evidence type="ECO:0000256" key="3">
    <source>
        <dbReference type="ARBA" id="ARBA00013273"/>
    </source>
</evidence>
<dbReference type="Gene3D" id="3.40.50.12160">
    <property type="entry name" value="Methylthiotransferase, N-terminal domain"/>
    <property type="match status" value="1"/>
</dbReference>
<dbReference type="SFLD" id="SFLDG01082">
    <property type="entry name" value="B12-binding_domain_containing"/>
    <property type="match status" value="1"/>
</dbReference>
<keyword evidence="9" id="KW-0411">Iron-sulfur</keyword>
<keyword evidence="7" id="KW-0479">Metal-binding</keyword>
<dbReference type="PROSITE" id="PS51918">
    <property type="entry name" value="RADICAL_SAM"/>
    <property type="match status" value="1"/>
</dbReference>
<evidence type="ECO:0000256" key="9">
    <source>
        <dbReference type="ARBA" id="ARBA00023014"/>
    </source>
</evidence>
<dbReference type="SFLD" id="SFLDG01061">
    <property type="entry name" value="methylthiotransferase"/>
    <property type="match status" value="1"/>
</dbReference>
<dbReference type="InterPro" id="IPR038135">
    <property type="entry name" value="Methylthiotransferase_N_sf"/>
</dbReference>
<name>A0AAE3P3H4_9BACT</name>
<evidence type="ECO:0000259" key="14">
    <source>
        <dbReference type="PROSITE" id="PS51918"/>
    </source>
</evidence>
<evidence type="ECO:0000256" key="4">
    <source>
        <dbReference type="ARBA" id="ARBA00022485"/>
    </source>
</evidence>
<dbReference type="GO" id="GO:0046872">
    <property type="term" value="F:metal ion binding"/>
    <property type="evidence" value="ECO:0007669"/>
    <property type="project" value="UniProtKB-KW"/>
</dbReference>
<dbReference type="InterPro" id="IPR023404">
    <property type="entry name" value="rSAM_horseshoe"/>
</dbReference>
<accession>A0AAE3P3H4</accession>
<evidence type="ECO:0000256" key="10">
    <source>
        <dbReference type="ARBA" id="ARBA00031213"/>
    </source>
</evidence>
<evidence type="ECO:0000256" key="11">
    <source>
        <dbReference type="ARBA" id="ARBA00051661"/>
    </source>
</evidence>
<proteinExistence type="predicted"/>
<dbReference type="InterPro" id="IPR013848">
    <property type="entry name" value="Methylthiotransferase_N"/>
</dbReference>
<evidence type="ECO:0000256" key="1">
    <source>
        <dbReference type="ARBA" id="ARBA00001966"/>
    </source>
</evidence>
<dbReference type="Pfam" id="PF04055">
    <property type="entry name" value="Radical_SAM"/>
    <property type="match status" value="1"/>
</dbReference>
<comment type="caution">
    <text evidence="15">The sequence shown here is derived from an EMBL/GenBank/DDBJ whole genome shotgun (WGS) entry which is preliminary data.</text>
</comment>
<dbReference type="NCBIfam" id="TIGR00089">
    <property type="entry name" value="MiaB/RimO family radical SAM methylthiotransferase"/>
    <property type="match status" value="1"/>
</dbReference>
<dbReference type="PROSITE" id="PS51449">
    <property type="entry name" value="MTTASE_N"/>
    <property type="match status" value="1"/>
</dbReference>
<dbReference type="EC" id="2.8.4.5" evidence="3"/>
<comment type="function">
    <text evidence="2">Catalyzes the methylthiolation of N6-threonylcarbamoyladenosine (t(6)A), leading to the formation of 2-methylthio-N6-threonylcarbamoyladenosine (ms(2)t(6)A) at position 37 in tRNAs that read codons beginning with adenine.</text>
</comment>
<organism evidence="15 16">
    <name type="scientific">Candidatus Thermodesulfobacterium syntrophicum</name>
    <dbReference type="NCBI Taxonomy" id="3060442"/>
    <lineage>
        <taxon>Bacteria</taxon>
        <taxon>Pseudomonadati</taxon>
        <taxon>Thermodesulfobacteriota</taxon>
        <taxon>Thermodesulfobacteria</taxon>
        <taxon>Thermodesulfobacteriales</taxon>
        <taxon>Thermodesulfobacteriaceae</taxon>
        <taxon>Thermodesulfobacterium</taxon>
    </lineage>
</organism>
<dbReference type="SUPFAM" id="SSF102114">
    <property type="entry name" value="Radical SAM enzymes"/>
    <property type="match status" value="1"/>
</dbReference>
<dbReference type="Pfam" id="PF00919">
    <property type="entry name" value="UPF0004"/>
    <property type="match status" value="1"/>
</dbReference>
<evidence type="ECO:0000313" key="15">
    <source>
        <dbReference type="EMBL" id="MDF2953010.1"/>
    </source>
</evidence>
<keyword evidence="4" id="KW-0004">4Fe-4S</keyword>
<dbReference type="EMBL" id="JAPHEG010000001">
    <property type="protein sequence ID" value="MDF2953010.1"/>
    <property type="molecule type" value="Genomic_DNA"/>
</dbReference>
<dbReference type="PANTHER" id="PTHR11918">
    <property type="entry name" value="RADICAL SAM PROTEINS"/>
    <property type="match status" value="1"/>
</dbReference>
<dbReference type="SMART" id="SM00729">
    <property type="entry name" value="Elp3"/>
    <property type="match status" value="1"/>
</dbReference>
<evidence type="ECO:0000256" key="8">
    <source>
        <dbReference type="ARBA" id="ARBA00023004"/>
    </source>
</evidence>
<evidence type="ECO:0000259" key="13">
    <source>
        <dbReference type="PROSITE" id="PS51449"/>
    </source>
</evidence>
<dbReference type="InterPro" id="IPR006638">
    <property type="entry name" value="Elp3/MiaA/NifB-like_rSAM"/>
</dbReference>
<sequence>MKRKNFFVKTLGCKVNQVESAYIVESLLSEGFFLSSEREAEILILNSCIVTAKAEAETRKIIKRWLKLNPQIIVLTGCYSQKFYKEVLRNLPDNQVKFLILGQKEKFRIAEILKKLSQEEQSSKISKVFIQVEDVSQEKVCLPVILHNFFGHSRAFVKVQDGCDSFCSYCIVPYVRGAPRSVPAEIVLEQIKIFVEKGYKEVVLTGIHLGKWGQDFKPKKKLTDLLWKIEEYLELQGKEFNLRFSSLEVNEVDEDFLEFVKKSRFLVPHFHIPLQSGSNRILKLMNRNYTREQYMETLLKLYEIYPYATFGADVIVGFPGESEDDFKDTYEVIKDSPLNWLHIFPFSPRSGTPAEKFSNRVKPHVIEKRAKFLKELFFEKRRAFLEKEIGKTRKVVLENFDESRDMWKGLSENYISTFVNLRDKKTELKGKIVKVKFLKLEKDYLIGDLVKDFQNKKA</sequence>
<dbReference type="NCBIfam" id="TIGR01579">
    <property type="entry name" value="MiaB-like-C"/>
    <property type="match status" value="1"/>
</dbReference>
<dbReference type="InterPro" id="IPR058240">
    <property type="entry name" value="rSAM_sf"/>
</dbReference>
<keyword evidence="8" id="KW-0408">Iron</keyword>
<feature type="domain" description="Radical SAM core" evidence="14">
    <location>
        <begin position="149"/>
        <end position="383"/>
    </location>
</feature>
<keyword evidence="6" id="KW-0949">S-adenosyl-L-methionine</keyword>
<dbReference type="InterPro" id="IPR002792">
    <property type="entry name" value="TRAM_dom"/>
</dbReference>
<evidence type="ECO:0000256" key="6">
    <source>
        <dbReference type="ARBA" id="ARBA00022691"/>
    </source>
</evidence>
<feature type="domain" description="MTTase N-terminal" evidence="13">
    <location>
        <begin position="4"/>
        <end position="118"/>
    </location>
</feature>
<dbReference type="GO" id="GO:0051539">
    <property type="term" value="F:4 iron, 4 sulfur cluster binding"/>
    <property type="evidence" value="ECO:0007669"/>
    <property type="project" value="UniProtKB-KW"/>
</dbReference>
<reference evidence="15" key="1">
    <citation type="submission" date="2022-11" db="EMBL/GenBank/DDBJ databases">
        <title>Candidatus Alkanophaga archaea from heated hydrothermal vent sediment oxidize petroleum alkanes.</title>
        <authorList>
            <person name="Zehnle H."/>
            <person name="Laso-Perez R."/>
            <person name="Lipp J."/>
            <person name="Teske A."/>
            <person name="Wegener G."/>
        </authorList>
    </citation>
    <scope>NUCLEOTIDE SEQUENCE</scope>
    <source>
        <strain evidence="15">MCA70</strain>
    </source>
</reference>
<dbReference type="PROSITE" id="PS50926">
    <property type="entry name" value="TRAM"/>
    <property type="match status" value="1"/>
</dbReference>
<dbReference type="SFLD" id="SFLDS00029">
    <property type="entry name" value="Radical_SAM"/>
    <property type="match status" value="1"/>
</dbReference>
<evidence type="ECO:0000256" key="5">
    <source>
        <dbReference type="ARBA" id="ARBA00022679"/>
    </source>
</evidence>
<keyword evidence="5" id="KW-0808">Transferase</keyword>
<dbReference type="PANTHER" id="PTHR11918:SF45">
    <property type="entry name" value="THREONYLCARBAMOYLADENOSINE TRNA METHYLTHIOTRANSFERASE"/>
    <property type="match status" value="1"/>
</dbReference>
<evidence type="ECO:0000313" key="16">
    <source>
        <dbReference type="Proteomes" id="UP001144110"/>
    </source>
</evidence>
<dbReference type="InterPro" id="IPR007197">
    <property type="entry name" value="rSAM"/>
</dbReference>
<evidence type="ECO:0000259" key="12">
    <source>
        <dbReference type="PROSITE" id="PS50926"/>
    </source>
</evidence>
<dbReference type="AlphaFoldDB" id="A0AAE3P3H4"/>
<dbReference type="PROSITE" id="PS01278">
    <property type="entry name" value="MTTASE_RADICAL"/>
    <property type="match status" value="1"/>
</dbReference>
<dbReference type="Proteomes" id="UP001144110">
    <property type="component" value="Unassembled WGS sequence"/>
</dbReference>
<dbReference type="CDD" id="cd01335">
    <property type="entry name" value="Radical_SAM"/>
    <property type="match status" value="1"/>
</dbReference>
<dbReference type="InterPro" id="IPR020612">
    <property type="entry name" value="Methylthiotransferase_CS"/>
</dbReference>
<gene>
    <name evidence="15" type="ORF">OD816_000255</name>
</gene>
<comment type="catalytic activity">
    <reaction evidence="11">
        <text>N(6)-L-threonylcarbamoyladenosine(37) in tRNA + (sulfur carrier)-SH + AH2 + 2 S-adenosyl-L-methionine = 2-methylsulfanyl-N(6)-L-threonylcarbamoyladenosine(37) in tRNA + (sulfur carrier)-H + 5'-deoxyadenosine + L-methionine + A + S-adenosyl-L-homocysteine + 2 H(+)</text>
        <dbReference type="Rhea" id="RHEA:37075"/>
        <dbReference type="Rhea" id="RHEA-COMP:10163"/>
        <dbReference type="Rhea" id="RHEA-COMP:11092"/>
        <dbReference type="Rhea" id="RHEA-COMP:14737"/>
        <dbReference type="Rhea" id="RHEA-COMP:14739"/>
        <dbReference type="ChEBI" id="CHEBI:13193"/>
        <dbReference type="ChEBI" id="CHEBI:15378"/>
        <dbReference type="ChEBI" id="CHEBI:17319"/>
        <dbReference type="ChEBI" id="CHEBI:17499"/>
        <dbReference type="ChEBI" id="CHEBI:29917"/>
        <dbReference type="ChEBI" id="CHEBI:57844"/>
        <dbReference type="ChEBI" id="CHEBI:57856"/>
        <dbReference type="ChEBI" id="CHEBI:59789"/>
        <dbReference type="ChEBI" id="CHEBI:64428"/>
        <dbReference type="ChEBI" id="CHEBI:74418"/>
        <dbReference type="ChEBI" id="CHEBI:74420"/>
        <dbReference type="EC" id="2.8.4.5"/>
    </reaction>
</comment>
<dbReference type="GO" id="GO:0035598">
    <property type="term" value="F:tRNA (N(6)-L-threonylcarbamoyladenosine(37)-C(2))-methylthiotransferase activity"/>
    <property type="evidence" value="ECO:0007669"/>
    <property type="project" value="UniProtKB-EC"/>
</dbReference>
<protein>
    <recommendedName>
        <fullName evidence="3">tRNA (N(6)-L-threonylcarbamoyladenosine(37)-C(2))-methylthiotransferase</fullName>
        <ecNumber evidence="3">2.8.4.5</ecNumber>
    </recommendedName>
    <alternativeName>
        <fullName evidence="10">tRNA-t(6)A37 methylthiotransferase</fullName>
    </alternativeName>
</protein>
<feature type="domain" description="TRAM" evidence="12">
    <location>
        <begin position="386"/>
        <end position="451"/>
    </location>
</feature>
<dbReference type="InterPro" id="IPR005839">
    <property type="entry name" value="Methylthiotransferase"/>
</dbReference>
<dbReference type="Gene3D" id="3.80.30.20">
    <property type="entry name" value="tm_1862 like domain"/>
    <property type="match status" value="1"/>
</dbReference>
<dbReference type="InterPro" id="IPR006467">
    <property type="entry name" value="MiaB-like_bact"/>
</dbReference>
<comment type="cofactor">
    <cofactor evidence="1">
        <name>[4Fe-4S] cluster</name>
        <dbReference type="ChEBI" id="CHEBI:49883"/>
    </cofactor>
</comment>
<evidence type="ECO:0000256" key="7">
    <source>
        <dbReference type="ARBA" id="ARBA00022723"/>
    </source>
</evidence>